<evidence type="ECO:0000259" key="5">
    <source>
        <dbReference type="Pfam" id="PF04542"/>
    </source>
</evidence>
<dbReference type="SUPFAM" id="SSF88946">
    <property type="entry name" value="Sigma2 domain of RNA polymerase sigma factors"/>
    <property type="match status" value="1"/>
</dbReference>
<dbReference type="SUPFAM" id="SSF88659">
    <property type="entry name" value="Sigma3 and sigma4 domains of RNA polymerase sigma factors"/>
    <property type="match status" value="1"/>
</dbReference>
<evidence type="ECO:0000259" key="6">
    <source>
        <dbReference type="Pfam" id="PF08281"/>
    </source>
</evidence>
<dbReference type="AlphaFoldDB" id="A0AAE3GL44"/>
<dbReference type="NCBIfam" id="TIGR02937">
    <property type="entry name" value="sigma70-ECF"/>
    <property type="match status" value="1"/>
</dbReference>
<evidence type="ECO:0000256" key="4">
    <source>
        <dbReference type="ARBA" id="ARBA00023163"/>
    </source>
</evidence>
<dbReference type="Proteomes" id="UP001206128">
    <property type="component" value="Unassembled WGS sequence"/>
</dbReference>
<dbReference type="GO" id="GO:0006352">
    <property type="term" value="P:DNA-templated transcription initiation"/>
    <property type="evidence" value="ECO:0007669"/>
    <property type="project" value="InterPro"/>
</dbReference>
<dbReference type="RefSeq" id="WP_253778145.1">
    <property type="nucleotide sequence ID" value="NZ_JAMTCK010000018.1"/>
</dbReference>
<protein>
    <submittedName>
        <fullName evidence="7">RNA polymerase sigma-70 factor, ECF subfamily</fullName>
    </submittedName>
</protein>
<keyword evidence="8" id="KW-1185">Reference proteome</keyword>
<sequence>MSDADQFRELYEECYPRVLAYAASQVGRQLGEDVTSETLSIAWRRWPEVPVPPLPWLLGVARNVLRDMRRKQSRQYELAAAVAVRENFVSADASDAVLGRAAVLQALAALSQDDRELLILFAWHGLGARDAARVLGCTTAAVTVRLHRARRRLDRALDATELSSESVRMRQWR</sequence>
<keyword evidence="3" id="KW-0731">Sigma factor</keyword>
<dbReference type="InterPro" id="IPR013325">
    <property type="entry name" value="RNA_pol_sigma_r2"/>
</dbReference>
<evidence type="ECO:0000256" key="3">
    <source>
        <dbReference type="ARBA" id="ARBA00023082"/>
    </source>
</evidence>
<accession>A0AAE3GL44</accession>
<dbReference type="PANTHER" id="PTHR43133">
    <property type="entry name" value="RNA POLYMERASE ECF-TYPE SIGMA FACTO"/>
    <property type="match status" value="1"/>
</dbReference>
<dbReference type="InterPro" id="IPR036388">
    <property type="entry name" value="WH-like_DNA-bd_sf"/>
</dbReference>
<dbReference type="Pfam" id="PF04542">
    <property type="entry name" value="Sigma70_r2"/>
    <property type="match status" value="1"/>
</dbReference>
<evidence type="ECO:0000256" key="2">
    <source>
        <dbReference type="ARBA" id="ARBA00023015"/>
    </source>
</evidence>
<name>A0AAE3GL44_9PSEU</name>
<keyword evidence="4" id="KW-0804">Transcription</keyword>
<feature type="domain" description="RNA polymerase sigma factor 70 region 4 type 2" evidence="6">
    <location>
        <begin position="101"/>
        <end position="153"/>
    </location>
</feature>
<evidence type="ECO:0000313" key="7">
    <source>
        <dbReference type="EMBL" id="MCP2169394.1"/>
    </source>
</evidence>
<evidence type="ECO:0000313" key="8">
    <source>
        <dbReference type="Proteomes" id="UP001206128"/>
    </source>
</evidence>
<comment type="similarity">
    <text evidence="1">Belongs to the sigma-70 factor family. ECF subfamily.</text>
</comment>
<feature type="domain" description="RNA polymerase sigma-70 region 2" evidence="5">
    <location>
        <begin position="10"/>
        <end position="74"/>
    </location>
</feature>
<dbReference type="InterPro" id="IPR039425">
    <property type="entry name" value="RNA_pol_sigma-70-like"/>
</dbReference>
<organism evidence="7 8">
    <name type="scientific">Goodfellowiella coeruleoviolacea</name>
    <dbReference type="NCBI Taxonomy" id="334858"/>
    <lineage>
        <taxon>Bacteria</taxon>
        <taxon>Bacillati</taxon>
        <taxon>Actinomycetota</taxon>
        <taxon>Actinomycetes</taxon>
        <taxon>Pseudonocardiales</taxon>
        <taxon>Pseudonocardiaceae</taxon>
        <taxon>Goodfellowiella</taxon>
    </lineage>
</organism>
<comment type="caution">
    <text evidence="7">The sequence shown here is derived from an EMBL/GenBank/DDBJ whole genome shotgun (WGS) entry which is preliminary data.</text>
</comment>
<dbReference type="Gene3D" id="1.10.10.10">
    <property type="entry name" value="Winged helix-like DNA-binding domain superfamily/Winged helix DNA-binding domain"/>
    <property type="match status" value="1"/>
</dbReference>
<dbReference type="Gene3D" id="1.10.1740.10">
    <property type="match status" value="1"/>
</dbReference>
<dbReference type="EMBL" id="JAMTCK010000018">
    <property type="protein sequence ID" value="MCP2169394.1"/>
    <property type="molecule type" value="Genomic_DNA"/>
</dbReference>
<dbReference type="Pfam" id="PF08281">
    <property type="entry name" value="Sigma70_r4_2"/>
    <property type="match status" value="1"/>
</dbReference>
<dbReference type="InterPro" id="IPR014284">
    <property type="entry name" value="RNA_pol_sigma-70_dom"/>
</dbReference>
<dbReference type="InterPro" id="IPR007627">
    <property type="entry name" value="RNA_pol_sigma70_r2"/>
</dbReference>
<dbReference type="GO" id="GO:0003677">
    <property type="term" value="F:DNA binding"/>
    <property type="evidence" value="ECO:0007669"/>
    <property type="project" value="InterPro"/>
</dbReference>
<proteinExistence type="inferred from homology"/>
<reference evidence="7" key="1">
    <citation type="submission" date="2022-06" db="EMBL/GenBank/DDBJ databases">
        <title>Genomic Encyclopedia of Archaeal and Bacterial Type Strains, Phase II (KMG-II): from individual species to whole genera.</title>
        <authorList>
            <person name="Goeker M."/>
        </authorList>
    </citation>
    <scope>NUCLEOTIDE SEQUENCE</scope>
    <source>
        <strain evidence="7">DSM 43935</strain>
    </source>
</reference>
<dbReference type="InterPro" id="IPR013324">
    <property type="entry name" value="RNA_pol_sigma_r3/r4-like"/>
</dbReference>
<evidence type="ECO:0000256" key="1">
    <source>
        <dbReference type="ARBA" id="ARBA00010641"/>
    </source>
</evidence>
<keyword evidence="2" id="KW-0805">Transcription regulation</keyword>
<gene>
    <name evidence="7" type="ORF">LX83_006279</name>
</gene>
<dbReference type="GO" id="GO:0016987">
    <property type="term" value="F:sigma factor activity"/>
    <property type="evidence" value="ECO:0007669"/>
    <property type="project" value="UniProtKB-KW"/>
</dbReference>
<dbReference type="PANTHER" id="PTHR43133:SF25">
    <property type="entry name" value="RNA POLYMERASE SIGMA FACTOR RFAY-RELATED"/>
    <property type="match status" value="1"/>
</dbReference>
<dbReference type="InterPro" id="IPR013249">
    <property type="entry name" value="RNA_pol_sigma70_r4_t2"/>
</dbReference>